<evidence type="ECO:0000256" key="4">
    <source>
        <dbReference type="ARBA" id="ARBA00023157"/>
    </source>
</evidence>
<evidence type="ECO:0000313" key="9">
    <source>
        <dbReference type="EMBL" id="CCE81012.1"/>
    </source>
</evidence>
<dbReference type="PANTHER" id="PTHR46811">
    <property type="entry name" value="COILED-COIL-HELIX-COILED-COIL-HELIX DOMAIN-CONTAINING PROTEIN 7"/>
    <property type="match status" value="1"/>
</dbReference>
<dbReference type="STRING" id="559304.G8YHW0"/>
<keyword evidence="10" id="KW-1185">Reference proteome</keyword>
<dbReference type="PANTHER" id="PTHR46811:SF1">
    <property type="entry name" value="COILED-COIL-HELIX-COILED-COIL-HELIX DOMAIN-CONTAINING PROTEIN 7"/>
    <property type="match status" value="1"/>
</dbReference>
<comment type="function">
    <text evidence="1">Required for the assembly of cytochrome c oxidase.</text>
</comment>
<evidence type="ECO:0000256" key="1">
    <source>
        <dbReference type="ARBA" id="ARBA00003875"/>
    </source>
</evidence>
<comment type="similarity">
    <text evidence="5">Belongs to the COX23 family.</text>
</comment>
<dbReference type="HOGENOM" id="CLU_153383_0_0_1"/>
<evidence type="ECO:0000313" key="10">
    <source>
        <dbReference type="Proteomes" id="UP000005222"/>
    </source>
</evidence>
<dbReference type="InParanoid" id="G8YHW0"/>
<dbReference type="InterPro" id="IPR051040">
    <property type="entry name" value="COX23"/>
</dbReference>
<dbReference type="GO" id="GO:0033108">
    <property type="term" value="P:mitochondrial respiratory chain complex assembly"/>
    <property type="evidence" value="ECO:0007669"/>
    <property type="project" value="TreeGrafter"/>
</dbReference>
<feature type="region of interest" description="Disordered" evidence="7">
    <location>
        <begin position="1"/>
        <end position="42"/>
    </location>
</feature>
<dbReference type="Proteomes" id="UP000005222">
    <property type="component" value="Chromosome G"/>
</dbReference>
<feature type="compositionally biased region" description="Basic and acidic residues" evidence="7">
    <location>
        <begin position="1"/>
        <end position="41"/>
    </location>
</feature>
<evidence type="ECO:0000313" key="8">
    <source>
        <dbReference type="EMBL" id="CCE80247.1"/>
    </source>
</evidence>
<dbReference type="eggNOG" id="KOG4618">
    <property type="taxonomic scope" value="Eukaryota"/>
</dbReference>
<reference evidence="10" key="2">
    <citation type="journal article" date="2012" name="G3 (Bethesda)">
        <title>Pichia sorbitophila, an interspecies yeast hybrid reveals early steps of genome resolution following polyploidization.</title>
        <authorList>
            <person name="Leh Louis V."/>
            <person name="Despons L."/>
            <person name="Friedrich A."/>
            <person name="Martin T."/>
            <person name="Durrens P."/>
            <person name="Casaregola S."/>
            <person name="Neuveglise C."/>
            <person name="Fairhead C."/>
            <person name="Marck C."/>
            <person name="Cruz J.A."/>
            <person name="Straub M.L."/>
            <person name="Kugler V."/>
            <person name="Sacerdot C."/>
            <person name="Uzunov Z."/>
            <person name="Thierry A."/>
            <person name="Weiss S."/>
            <person name="Bleykasten C."/>
            <person name="De Montigny J."/>
            <person name="Jacques N."/>
            <person name="Jung P."/>
            <person name="Lemaire M."/>
            <person name="Mallet S."/>
            <person name="Morel G."/>
            <person name="Richard G.F."/>
            <person name="Sarkar A."/>
            <person name="Savel G."/>
            <person name="Schacherer J."/>
            <person name="Seret M.L."/>
            <person name="Talla E."/>
            <person name="Samson G."/>
            <person name="Jubin C."/>
            <person name="Poulain J."/>
            <person name="Vacherie B."/>
            <person name="Barbe V."/>
            <person name="Pelletier E."/>
            <person name="Sherman D.J."/>
            <person name="Westhof E."/>
            <person name="Weissenbach J."/>
            <person name="Baret P.V."/>
            <person name="Wincker P."/>
            <person name="Gaillardin C."/>
            <person name="Dujon B."/>
            <person name="Souciet J.L."/>
        </authorList>
    </citation>
    <scope>NUCLEOTIDE SEQUENCE [LARGE SCALE GENOMIC DNA]</scope>
    <source>
        <strain evidence="10">ATCC MYA-4447 / BCRC 22081 / CBS 7064 / NBRC 10061 / NRRL Y-12695</strain>
    </source>
</reference>
<name>G8YHW0_PICSO</name>
<dbReference type="GO" id="GO:0005758">
    <property type="term" value="C:mitochondrial intermembrane space"/>
    <property type="evidence" value="ECO:0007669"/>
    <property type="project" value="UniProtKB-SubCell"/>
</dbReference>
<comment type="subcellular location">
    <subcellularLocation>
        <location evidence="2">Mitochondrion intermembrane space</location>
    </subcellularLocation>
</comment>
<sequence length="131" mass="15723">MTEVSESKGREPEKQEKAENDNKDKAVNSSKNENDFKERVNFTKGGIENLKFYPDDPKNHHHKYNWTLKEPSKFYDPCEESRQASLNCILRNQEDRSVCTEYFEAYRECKRDFFRKRKEDRIKGKGGWGFW</sequence>
<evidence type="ECO:0000256" key="6">
    <source>
        <dbReference type="ARBA" id="ARBA00041104"/>
    </source>
</evidence>
<keyword evidence="4" id="KW-1015">Disulfide bond</keyword>
<accession>G8YHW0</accession>
<dbReference type="InterPro" id="IPR009069">
    <property type="entry name" value="Cys_alpha_HP_mot_SF"/>
</dbReference>
<evidence type="ECO:0000256" key="7">
    <source>
        <dbReference type="SAM" id="MobiDB-lite"/>
    </source>
</evidence>
<dbReference type="Proteomes" id="UP000005222">
    <property type="component" value="Chromosome H"/>
</dbReference>
<dbReference type="SUPFAM" id="SSF47072">
    <property type="entry name" value="Cysteine alpha-hairpin motif"/>
    <property type="match status" value="1"/>
</dbReference>
<proteinExistence type="inferred from homology"/>
<dbReference type="AlphaFoldDB" id="G8YHW0"/>
<evidence type="ECO:0000256" key="3">
    <source>
        <dbReference type="ARBA" id="ARBA00023128"/>
    </source>
</evidence>
<dbReference type="OrthoDB" id="9971592at2759"/>
<organism evidence="9 10">
    <name type="scientific">Pichia sorbitophila (strain ATCC MYA-4447 / BCRC 22081 / CBS 7064 / NBRC 10061 / NRRL Y-12695)</name>
    <name type="common">Hybrid yeast</name>
    <dbReference type="NCBI Taxonomy" id="559304"/>
    <lineage>
        <taxon>Eukaryota</taxon>
        <taxon>Fungi</taxon>
        <taxon>Dikarya</taxon>
        <taxon>Ascomycota</taxon>
        <taxon>Saccharomycotina</taxon>
        <taxon>Pichiomycetes</taxon>
        <taxon>Debaryomycetaceae</taxon>
        <taxon>Millerozyma</taxon>
    </lineage>
</organism>
<dbReference type="PROSITE" id="PS51808">
    <property type="entry name" value="CHCH"/>
    <property type="match status" value="1"/>
</dbReference>
<evidence type="ECO:0000256" key="5">
    <source>
        <dbReference type="ARBA" id="ARBA00038264"/>
    </source>
</evidence>
<evidence type="ECO:0000256" key="2">
    <source>
        <dbReference type="ARBA" id="ARBA00004569"/>
    </source>
</evidence>
<gene>
    <name evidence="9" type="primary">Piso0_003350</name>
    <name evidence="8" type="ORF">GNLVRS01_PISO0G10390g</name>
    <name evidence="9" type="ORF">GNLVRS01_PISO0H10391g</name>
</gene>
<dbReference type="EMBL" id="FO082052">
    <property type="protein sequence ID" value="CCE81012.1"/>
    <property type="molecule type" value="Genomic_DNA"/>
</dbReference>
<reference evidence="9" key="1">
    <citation type="submission" date="2011-10" db="EMBL/GenBank/DDBJ databases">
        <authorList>
            <person name="Genoscope - CEA"/>
        </authorList>
    </citation>
    <scope>NUCLEOTIDE SEQUENCE</scope>
</reference>
<keyword evidence="3" id="KW-0496">Mitochondrion</keyword>
<protein>
    <recommendedName>
        <fullName evidence="6">Cytochrome c oxidase-assembly factor COX23, mitochondrial</fullName>
    </recommendedName>
</protein>
<dbReference type="EMBL" id="FO082053">
    <property type="protein sequence ID" value="CCE80247.1"/>
    <property type="molecule type" value="Genomic_DNA"/>
</dbReference>